<keyword evidence="7 11" id="KW-1133">Transmembrane helix</keyword>
<feature type="transmembrane region" description="Helical" evidence="11">
    <location>
        <begin position="198"/>
        <end position="218"/>
    </location>
</feature>
<feature type="transmembrane region" description="Helical" evidence="11">
    <location>
        <begin position="136"/>
        <end position="157"/>
    </location>
</feature>
<evidence type="ECO:0000313" key="14">
    <source>
        <dbReference type="Proteomes" id="UP000197007"/>
    </source>
</evidence>
<reference evidence="14" key="1">
    <citation type="submission" date="2017-06" db="EMBL/GenBank/DDBJ databases">
        <title>Complete genome sequence of Capnocytophaga sp. KCOM 1579 (=ChDC OS43) isolated from a human refractory periapical abscess lesion.</title>
        <authorList>
            <person name="Kook J.-K."/>
            <person name="Park S.-N."/>
            <person name="Lim Y.K."/>
            <person name="Roh H."/>
        </authorList>
    </citation>
    <scope>NUCLEOTIDE SEQUENCE [LARGE SCALE GENOMIC DNA]</scope>
    <source>
        <strain evidence="14">ChDC OS43</strain>
    </source>
</reference>
<dbReference type="Gene3D" id="1.20.120.220">
    <property type="entry name" value="ATP synthase, F0 complex, subunit A"/>
    <property type="match status" value="1"/>
</dbReference>
<comment type="subcellular location">
    <subcellularLocation>
        <location evidence="11 12">Cell membrane</location>
        <topology evidence="11 12">Multi-pass membrane protein</topology>
    </subcellularLocation>
    <subcellularLocation>
        <location evidence="1">Membrane</location>
        <topology evidence="1">Multi-pass membrane protein</topology>
    </subcellularLocation>
</comment>
<dbReference type="RefSeq" id="WP_088594778.1">
    <property type="nucleotide sequence ID" value="NZ_CP022022.1"/>
</dbReference>
<keyword evidence="3 11" id="KW-0813">Transport</keyword>
<keyword evidence="10 11" id="KW-0066">ATP synthesis</keyword>
<feature type="transmembrane region" description="Helical" evidence="11">
    <location>
        <begin position="224"/>
        <end position="244"/>
    </location>
</feature>
<dbReference type="Proteomes" id="UP000197007">
    <property type="component" value="Chromosome"/>
</dbReference>
<dbReference type="Pfam" id="PF00119">
    <property type="entry name" value="ATP-synt_A"/>
    <property type="match status" value="1"/>
</dbReference>
<proteinExistence type="inferred from homology"/>
<evidence type="ECO:0000256" key="10">
    <source>
        <dbReference type="ARBA" id="ARBA00023310"/>
    </source>
</evidence>
<dbReference type="HAMAP" id="MF_01393">
    <property type="entry name" value="ATP_synth_a_bact"/>
    <property type="match status" value="1"/>
</dbReference>
<dbReference type="GO" id="GO:0005886">
    <property type="term" value="C:plasma membrane"/>
    <property type="evidence" value="ECO:0007669"/>
    <property type="project" value="UniProtKB-SubCell"/>
</dbReference>
<keyword evidence="5 11" id="KW-0812">Transmembrane</keyword>
<evidence type="ECO:0000256" key="2">
    <source>
        <dbReference type="ARBA" id="ARBA00006810"/>
    </source>
</evidence>
<evidence type="ECO:0000313" key="13">
    <source>
        <dbReference type="EMBL" id="ASF43893.1"/>
    </source>
</evidence>
<evidence type="ECO:0000256" key="7">
    <source>
        <dbReference type="ARBA" id="ARBA00022989"/>
    </source>
</evidence>
<dbReference type="NCBIfam" id="TIGR01131">
    <property type="entry name" value="ATP_synt_6_or_A"/>
    <property type="match status" value="1"/>
</dbReference>
<evidence type="ECO:0000256" key="1">
    <source>
        <dbReference type="ARBA" id="ARBA00004141"/>
    </source>
</evidence>
<feature type="transmembrane region" description="Helical" evidence="11">
    <location>
        <begin position="329"/>
        <end position="351"/>
    </location>
</feature>
<dbReference type="AlphaFoldDB" id="A0A1Z4BRP4"/>
<comment type="similarity">
    <text evidence="2 11 12">Belongs to the ATPase A chain family.</text>
</comment>
<dbReference type="EMBL" id="CP022022">
    <property type="protein sequence ID" value="ASF43893.1"/>
    <property type="molecule type" value="Genomic_DNA"/>
</dbReference>
<dbReference type="InterPro" id="IPR045083">
    <property type="entry name" value="ATP_synth_F0_asu_bact/mt"/>
</dbReference>
<keyword evidence="9 11" id="KW-0472">Membrane</keyword>
<evidence type="ECO:0000256" key="12">
    <source>
        <dbReference type="RuleBase" id="RU000483"/>
    </source>
</evidence>
<accession>A0A1Z4BRP4</accession>
<evidence type="ECO:0000256" key="8">
    <source>
        <dbReference type="ARBA" id="ARBA00023065"/>
    </source>
</evidence>
<sequence length="355" mass="39995">MKIKNCILYITLFVISLLPLKGFATENEGSEEFNINELIDEHIGDSHDFHLFDYNGHTYSLPLPIILWTDNGLVTFLSSAFHHDNKGTVVVEKNGQRFVRYKEDIYYANADTPLTFNAQGDVTNARPLNFSITKNVVSLMLISILLLLTFIAVARSYKKNPKAPKGLAGLLEPIVIFVRDEIAIPNIGEKYYNRYMPYLLTVFFLIWVGNLFGLIPFFPFAGTVTNNILFTGMLALFTLILTLFSSNKHYWQHIFAPPGVPSWILPIMIPIEILSVFTKPFALMIRLFANMTAGHIIALSLISLIFIFKSVAIAPVSVAFTVFMQMLELLVAVLQAYVFTLLSALFIGQAVEETH</sequence>
<dbReference type="InterPro" id="IPR035908">
    <property type="entry name" value="F0_ATP_A_sf"/>
</dbReference>
<keyword evidence="11" id="KW-1003">Cell membrane</keyword>
<protein>
    <recommendedName>
        <fullName evidence="11 12">ATP synthase subunit a</fullName>
    </recommendedName>
    <alternativeName>
        <fullName evidence="11">ATP synthase F0 sector subunit a</fullName>
    </alternativeName>
    <alternativeName>
        <fullName evidence="11">F-ATPase subunit 6</fullName>
    </alternativeName>
</protein>
<organism evidence="13 14">
    <name type="scientific">Capnocytophaga endodontalis</name>
    <dbReference type="NCBI Taxonomy" id="2708117"/>
    <lineage>
        <taxon>Bacteria</taxon>
        <taxon>Pseudomonadati</taxon>
        <taxon>Bacteroidota</taxon>
        <taxon>Flavobacteriia</taxon>
        <taxon>Flavobacteriales</taxon>
        <taxon>Flavobacteriaceae</taxon>
        <taxon>Capnocytophaga</taxon>
    </lineage>
</organism>
<dbReference type="PANTHER" id="PTHR11410:SF0">
    <property type="entry name" value="ATP SYNTHASE SUBUNIT A"/>
    <property type="match status" value="1"/>
</dbReference>
<keyword evidence="14" id="KW-1185">Reference proteome</keyword>
<keyword evidence="8 11" id="KW-0406">Ion transport</keyword>
<dbReference type="PRINTS" id="PR00123">
    <property type="entry name" value="ATPASEA"/>
</dbReference>
<keyword evidence="4 11" id="KW-0138">CF(0)</keyword>
<dbReference type="SUPFAM" id="SSF81336">
    <property type="entry name" value="F1F0 ATP synthase subunit A"/>
    <property type="match status" value="1"/>
</dbReference>
<comment type="function">
    <text evidence="11 12">Key component of the proton channel; it plays a direct role in the translocation of protons across the membrane.</text>
</comment>
<name>A0A1Z4BRP4_9FLAO</name>
<dbReference type="InterPro" id="IPR000568">
    <property type="entry name" value="ATP_synth_F0_asu"/>
</dbReference>
<keyword evidence="6 11" id="KW-0375">Hydrogen ion transport</keyword>
<feature type="transmembrane region" description="Helical" evidence="11">
    <location>
        <begin position="264"/>
        <end position="289"/>
    </location>
</feature>
<dbReference type="CDD" id="cd00310">
    <property type="entry name" value="ATP-synt_Fo_a_6"/>
    <property type="match status" value="1"/>
</dbReference>
<evidence type="ECO:0000256" key="9">
    <source>
        <dbReference type="ARBA" id="ARBA00023136"/>
    </source>
</evidence>
<evidence type="ECO:0000256" key="4">
    <source>
        <dbReference type="ARBA" id="ARBA00022547"/>
    </source>
</evidence>
<gene>
    <name evidence="11 13" type="primary">atpB</name>
    <name evidence="13" type="ORF">CBG49_12825</name>
</gene>
<feature type="transmembrane region" description="Helical" evidence="11">
    <location>
        <begin position="295"/>
        <end position="322"/>
    </location>
</feature>
<evidence type="ECO:0000256" key="3">
    <source>
        <dbReference type="ARBA" id="ARBA00022448"/>
    </source>
</evidence>
<evidence type="ECO:0000256" key="11">
    <source>
        <dbReference type="HAMAP-Rule" id="MF_01393"/>
    </source>
</evidence>
<evidence type="ECO:0000256" key="5">
    <source>
        <dbReference type="ARBA" id="ARBA00022692"/>
    </source>
</evidence>
<dbReference type="KEGG" id="capn:CBG49_12825"/>
<dbReference type="PANTHER" id="PTHR11410">
    <property type="entry name" value="ATP SYNTHASE SUBUNIT A"/>
    <property type="match status" value="1"/>
</dbReference>
<dbReference type="GO" id="GO:0046933">
    <property type="term" value="F:proton-transporting ATP synthase activity, rotational mechanism"/>
    <property type="evidence" value="ECO:0007669"/>
    <property type="project" value="UniProtKB-UniRule"/>
</dbReference>
<dbReference type="GO" id="GO:0045259">
    <property type="term" value="C:proton-transporting ATP synthase complex"/>
    <property type="evidence" value="ECO:0007669"/>
    <property type="project" value="UniProtKB-KW"/>
</dbReference>
<evidence type="ECO:0000256" key="6">
    <source>
        <dbReference type="ARBA" id="ARBA00022781"/>
    </source>
</evidence>